<dbReference type="Proteomes" id="UP000494256">
    <property type="component" value="Unassembled WGS sequence"/>
</dbReference>
<dbReference type="EMBL" id="CADEBD010000312">
    <property type="protein sequence ID" value="CAB3242032.1"/>
    <property type="molecule type" value="Genomic_DNA"/>
</dbReference>
<accession>A0A8S1A9L7</accession>
<organism evidence="1 2">
    <name type="scientific">Arctia plantaginis</name>
    <name type="common">Wood tiger moth</name>
    <name type="synonym">Phalaena plantaginis</name>
    <dbReference type="NCBI Taxonomy" id="874455"/>
    <lineage>
        <taxon>Eukaryota</taxon>
        <taxon>Metazoa</taxon>
        <taxon>Ecdysozoa</taxon>
        <taxon>Arthropoda</taxon>
        <taxon>Hexapoda</taxon>
        <taxon>Insecta</taxon>
        <taxon>Pterygota</taxon>
        <taxon>Neoptera</taxon>
        <taxon>Endopterygota</taxon>
        <taxon>Lepidoptera</taxon>
        <taxon>Glossata</taxon>
        <taxon>Ditrysia</taxon>
        <taxon>Noctuoidea</taxon>
        <taxon>Erebidae</taxon>
        <taxon>Arctiinae</taxon>
        <taxon>Arctia</taxon>
    </lineage>
</organism>
<comment type="caution">
    <text evidence="1">The sequence shown here is derived from an EMBL/GenBank/DDBJ whole genome shotgun (WGS) entry which is preliminary data.</text>
</comment>
<name>A0A8S1A9L7_ARCPL</name>
<protein>
    <submittedName>
        <fullName evidence="1">Uncharacterized protein</fullName>
    </submittedName>
</protein>
<gene>
    <name evidence="1" type="ORF">APLA_LOCUS9737</name>
</gene>
<proteinExistence type="predicted"/>
<evidence type="ECO:0000313" key="1">
    <source>
        <dbReference type="EMBL" id="CAB3242032.1"/>
    </source>
</evidence>
<dbReference type="AlphaFoldDB" id="A0A8S1A9L7"/>
<reference evidence="1 2" key="1">
    <citation type="submission" date="2020-04" db="EMBL/GenBank/DDBJ databases">
        <authorList>
            <person name="Wallbank WR R."/>
            <person name="Pardo Diaz C."/>
            <person name="Kozak K."/>
            <person name="Martin S."/>
            <person name="Jiggins C."/>
            <person name="Moest M."/>
            <person name="Warren A I."/>
            <person name="Byers J.R.P. K."/>
            <person name="Montejo-Kovacevich G."/>
            <person name="Yen C E."/>
        </authorList>
    </citation>
    <scope>NUCLEOTIDE SEQUENCE [LARGE SCALE GENOMIC DNA]</scope>
</reference>
<dbReference type="OrthoDB" id="10069414at2759"/>
<sequence length="87" mass="9685">MKMDWRTSSIVSVVIRCNKITHDYKNENFCCSACLSGCDLCRPRWTPRTDPQVNEPGVILPHPAMPLPIPDGIVLPAPALPIPYKKA</sequence>
<evidence type="ECO:0000313" key="2">
    <source>
        <dbReference type="Proteomes" id="UP000494256"/>
    </source>
</evidence>